<evidence type="ECO:0000256" key="2">
    <source>
        <dbReference type="ARBA" id="ARBA00006472"/>
    </source>
</evidence>
<evidence type="ECO:0000313" key="5">
    <source>
        <dbReference type="EMBL" id="MFD0949413.1"/>
    </source>
</evidence>
<proteinExistence type="inferred from homology"/>
<accession>A0ABW3HGM2</accession>
<dbReference type="InterPro" id="IPR036428">
    <property type="entry name" value="PCD_sf"/>
</dbReference>
<comment type="caution">
    <text evidence="5">The sequence shown here is derived from an EMBL/GenBank/DDBJ whole genome shotgun (WGS) entry which is preliminary data.</text>
</comment>
<dbReference type="Pfam" id="PF01329">
    <property type="entry name" value="Pterin_4a"/>
    <property type="match status" value="1"/>
</dbReference>
<dbReference type="SUPFAM" id="SSF55248">
    <property type="entry name" value="PCD-like"/>
    <property type="match status" value="1"/>
</dbReference>
<dbReference type="EMBL" id="JBHTIT010000001">
    <property type="protein sequence ID" value="MFD0949413.1"/>
    <property type="molecule type" value="Genomic_DNA"/>
</dbReference>
<evidence type="ECO:0000256" key="3">
    <source>
        <dbReference type="ARBA" id="ARBA00013252"/>
    </source>
</evidence>
<reference evidence="6" key="1">
    <citation type="journal article" date="2019" name="Int. J. Syst. Evol. Microbiol.">
        <title>The Global Catalogue of Microorganisms (GCM) 10K type strain sequencing project: providing services to taxonomists for standard genome sequencing and annotation.</title>
        <authorList>
            <consortium name="The Broad Institute Genomics Platform"/>
            <consortium name="The Broad Institute Genome Sequencing Center for Infectious Disease"/>
            <person name="Wu L."/>
            <person name="Ma J."/>
        </authorList>
    </citation>
    <scope>NUCLEOTIDE SEQUENCE [LARGE SCALE GENOMIC DNA]</scope>
    <source>
        <strain evidence="6">CCUG 63419</strain>
    </source>
</reference>
<dbReference type="InterPro" id="IPR001533">
    <property type="entry name" value="Pterin_deHydtase"/>
</dbReference>
<evidence type="ECO:0000313" key="6">
    <source>
        <dbReference type="Proteomes" id="UP001597044"/>
    </source>
</evidence>
<evidence type="ECO:0000256" key="4">
    <source>
        <dbReference type="ARBA" id="ARBA00023239"/>
    </source>
</evidence>
<dbReference type="RefSeq" id="WP_379069104.1">
    <property type="nucleotide sequence ID" value="NZ_JBHTIT010000001.1"/>
</dbReference>
<keyword evidence="4" id="KW-0456">Lyase</keyword>
<name>A0ABW3HGM2_9GAMM</name>
<comment type="similarity">
    <text evidence="2">Belongs to the pterin-4-alpha-carbinolamine dehydratase family.</text>
</comment>
<organism evidence="5 6">
    <name type="scientific">Paraperlucidibaca wandonensis</name>
    <dbReference type="NCBI Taxonomy" id="1268273"/>
    <lineage>
        <taxon>Bacteria</taxon>
        <taxon>Pseudomonadati</taxon>
        <taxon>Pseudomonadota</taxon>
        <taxon>Gammaproteobacteria</taxon>
        <taxon>Moraxellales</taxon>
        <taxon>Moraxellaceae</taxon>
        <taxon>Paraperlucidibaca</taxon>
    </lineage>
</organism>
<dbReference type="Proteomes" id="UP001597044">
    <property type="component" value="Unassembled WGS sequence"/>
</dbReference>
<evidence type="ECO:0000256" key="1">
    <source>
        <dbReference type="ARBA" id="ARBA00001554"/>
    </source>
</evidence>
<dbReference type="Gene3D" id="3.30.1360.20">
    <property type="entry name" value="Transcriptional coactivator/pterin dehydratase"/>
    <property type="match status" value="1"/>
</dbReference>
<gene>
    <name evidence="5" type="ORF">ACFQ0F_03245</name>
</gene>
<sequence>MSMDGVWPDWQVRADGLHIALCFGHFDAVQGFITELMAWAQRNDHHPEVSFGYAQATVTWFSHDVEAITERDHRAARATQQLMTTWGATAI</sequence>
<comment type="catalytic activity">
    <reaction evidence="1">
        <text>(4aS,6R)-4a-hydroxy-L-erythro-5,6,7,8-tetrahydrobiopterin = (6R)-L-erythro-6,7-dihydrobiopterin + H2O</text>
        <dbReference type="Rhea" id="RHEA:11920"/>
        <dbReference type="ChEBI" id="CHEBI:15377"/>
        <dbReference type="ChEBI" id="CHEBI:15642"/>
        <dbReference type="ChEBI" id="CHEBI:43120"/>
        <dbReference type="EC" id="4.2.1.96"/>
    </reaction>
</comment>
<dbReference type="EC" id="4.2.1.96" evidence="3"/>
<protein>
    <recommendedName>
        <fullName evidence="3">4a-hydroxytetrahydrobiopterin dehydratase</fullName>
        <ecNumber evidence="3">4.2.1.96</ecNumber>
    </recommendedName>
</protein>
<keyword evidence="6" id="KW-1185">Reference proteome</keyword>